<gene>
    <name evidence="1" type="ORF">DOL94_18860</name>
</gene>
<reference evidence="1 2" key="1">
    <citation type="submission" date="2018-06" db="EMBL/GenBank/DDBJ databases">
        <title>Carbapenemase-producing Acinetobacter spp. from environmental sources in an hospital from French Polynesia.</title>
        <authorList>
            <person name="Bonnin R.A."/>
            <person name="Levy M."/>
            <person name="Cuzon G."/>
            <person name="Dortet L."/>
            <person name="Naas T."/>
        </authorList>
    </citation>
    <scope>NUCLEOTIDE SEQUENCE [LARGE SCALE GENOMIC DNA]</scope>
    <source>
        <strain evidence="1 2">R10</strain>
    </source>
</reference>
<protein>
    <submittedName>
        <fullName evidence="1">Glycosyl transferase family 1</fullName>
    </submittedName>
</protein>
<accession>A0A3F3MIB8</accession>
<sequence>MKVAYLVPSITNCGPINVVLNIINSNLPDVDFYVFSLKKLNNDYEEKF</sequence>
<evidence type="ECO:0000313" key="1">
    <source>
        <dbReference type="EMBL" id="PZM07254.1"/>
    </source>
</evidence>
<organism evidence="1 2">
    <name type="scientific">Acinetobacter baumannii</name>
    <dbReference type="NCBI Taxonomy" id="470"/>
    <lineage>
        <taxon>Bacteria</taxon>
        <taxon>Pseudomonadati</taxon>
        <taxon>Pseudomonadota</taxon>
        <taxon>Gammaproteobacteria</taxon>
        <taxon>Moraxellales</taxon>
        <taxon>Moraxellaceae</taxon>
        <taxon>Acinetobacter</taxon>
        <taxon>Acinetobacter calcoaceticus/baumannii complex</taxon>
    </lineage>
</organism>
<dbReference type="Proteomes" id="UP000248662">
    <property type="component" value="Unassembled WGS sequence"/>
</dbReference>
<dbReference type="GO" id="GO:0016740">
    <property type="term" value="F:transferase activity"/>
    <property type="evidence" value="ECO:0007669"/>
    <property type="project" value="UniProtKB-KW"/>
</dbReference>
<name>A0A3F3MIB8_ACIBA</name>
<comment type="caution">
    <text evidence="1">The sequence shown here is derived from an EMBL/GenBank/DDBJ whole genome shotgun (WGS) entry which is preliminary data.</text>
</comment>
<proteinExistence type="predicted"/>
<dbReference type="EMBL" id="QKWF01000333">
    <property type="protein sequence ID" value="PZM07254.1"/>
    <property type="molecule type" value="Genomic_DNA"/>
</dbReference>
<dbReference type="AlphaFoldDB" id="A0A3F3MIB8"/>
<keyword evidence="1" id="KW-0808">Transferase</keyword>
<evidence type="ECO:0000313" key="2">
    <source>
        <dbReference type="Proteomes" id="UP000248662"/>
    </source>
</evidence>
<feature type="non-terminal residue" evidence="1">
    <location>
        <position position="48"/>
    </location>
</feature>